<dbReference type="Proteomes" id="UP000324632">
    <property type="component" value="Chromosome 24"/>
</dbReference>
<name>A0A5A9N1C5_9TELE</name>
<dbReference type="InterPro" id="IPR050779">
    <property type="entry name" value="Transglutaminase"/>
</dbReference>
<evidence type="ECO:0000256" key="2">
    <source>
        <dbReference type="SAM" id="MobiDB-lite"/>
    </source>
</evidence>
<dbReference type="SUPFAM" id="SSF81296">
    <property type="entry name" value="E set domains"/>
    <property type="match status" value="1"/>
</dbReference>
<gene>
    <name evidence="4" type="ORF">E1301_Tti016597</name>
</gene>
<dbReference type="PANTHER" id="PTHR11590">
    <property type="entry name" value="PROTEIN-GLUTAMINE GAMMA-GLUTAMYLTRANSFERASE"/>
    <property type="match status" value="1"/>
</dbReference>
<dbReference type="AlphaFoldDB" id="A0A5A9N1C5"/>
<comment type="caution">
    <text evidence="4">The sequence shown here is derived from an EMBL/GenBank/DDBJ whole genome shotgun (WGS) entry which is preliminary data.</text>
</comment>
<dbReference type="SUPFAM" id="SSF54001">
    <property type="entry name" value="Cysteine proteinases"/>
    <property type="match status" value="1"/>
</dbReference>
<dbReference type="InterPro" id="IPR001102">
    <property type="entry name" value="Transglutaminase_N"/>
</dbReference>
<accession>A0A5A9N1C5</accession>
<comment type="similarity">
    <text evidence="1">Belongs to the transglutaminase superfamily. Transglutaminase family.</text>
</comment>
<dbReference type="Gene3D" id="2.60.40.10">
    <property type="entry name" value="Immunoglobulins"/>
    <property type="match status" value="1"/>
</dbReference>
<dbReference type="InterPro" id="IPR013783">
    <property type="entry name" value="Ig-like_fold"/>
</dbReference>
<feature type="region of interest" description="Disordered" evidence="2">
    <location>
        <begin position="1"/>
        <end position="21"/>
    </location>
</feature>
<dbReference type="Pfam" id="PF00868">
    <property type="entry name" value="Transglut_N"/>
    <property type="match status" value="1"/>
</dbReference>
<dbReference type="InterPro" id="IPR014756">
    <property type="entry name" value="Ig_E-set"/>
</dbReference>
<dbReference type="EMBL" id="SOYY01000024">
    <property type="protein sequence ID" value="KAA0702821.1"/>
    <property type="molecule type" value="Genomic_DNA"/>
</dbReference>
<dbReference type="GO" id="GO:0003810">
    <property type="term" value="F:protein-glutamine gamma-glutamyltransferase activity"/>
    <property type="evidence" value="ECO:0007669"/>
    <property type="project" value="TreeGrafter"/>
</dbReference>
<dbReference type="PANTHER" id="PTHR11590:SF40">
    <property type="entry name" value="HEMOCYTE PROTEIN-GLUTAMINE GAMMA-GLUTAMYLTRANSFERASE-LIKE PROTEIN"/>
    <property type="match status" value="1"/>
</dbReference>
<sequence length="186" mass="21840">MSVAETKEENLERNVSTKHQMHEETDEKWTCGSWIQQFCLHCCSHIKTDEVEETVISNSNAEGPKGNYEMKGLLETRSIDLLKSKTEQNRSEHHTDRYHNENLVIQRGQTFQMLIELSRPFNPRTDKLHLELRLADSVYMDDVEQKKEYVLNDMGIIYRGTERQIEGKAWNFGQLTANKSFLLLYK</sequence>
<reference evidence="4 5" key="1">
    <citation type="journal article" date="2019" name="Mol. Ecol. Resour.">
        <title>Chromosome-level genome assembly of Triplophysa tibetana, a fish adapted to the harsh high-altitude environment of the Tibetan Plateau.</title>
        <authorList>
            <person name="Yang X."/>
            <person name="Liu H."/>
            <person name="Ma Z."/>
            <person name="Zou Y."/>
            <person name="Zou M."/>
            <person name="Mao Y."/>
            <person name="Li X."/>
            <person name="Wang H."/>
            <person name="Chen T."/>
            <person name="Wang W."/>
            <person name="Yang R."/>
        </authorList>
    </citation>
    <scope>NUCLEOTIDE SEQUENCE [LARGE SCALE GENOMIC DNA]</scope>
    <source>
        <strain evidence="4">TTIB1903HZAU</strain>
        <tissue evidence="4">Muscle</tissue>
    </source>
</reference>
<keyword evidence="5" id="KW-1185">Reference proteome</keyword>
<dbReference type="GO" id="GO:0007399">
    <property type="term" value="P:nervous system development"/>
    <property type="evidence" value="ECO:0007669"/>
    <property type="project" value="UniProtKB-ARBA"/>
</dbReference>
<proteinExistence type="inferred from homology"/>
<feature type="compositionally biased region" description="Basic and acidic residues" evidence="2">
    <location>
        <begin position="1"/>
        <end position="12"/>
    </location>
</feature>
<protein>
    <submittedName>
        <fullName evidence="4">Protein-glutamine gamma-glutamyltransferase K</fullName>
    </submittedName>
</protein>
<feature type="domain" description="Transglutaminase N-terminal" evidence="3">
    <location>
        <begin position="82"/>
        <end position="136"/>
    </location>
</feature>
<evidence type="ECO:0000313" key="4">
    <source>
        <dbReference type="EMBL" id="KAA0702821.1"/>
    </source>
</evidence>
<evidence type="ECO:0000259" key="3">
    <source>
        <dbReference type="Pfam" id="PF00868"/>
    </source>
</evidence>
<evidence type="ECO:0000313" key="5">
    <source>
        <dbReference type="Proteomes" id="UP000324632"/>
    </source>
</evidence>
<evidence type="ECO:0000256" key="1">
    <source>
        <dbReference type="ARBA" id="ARBA00005968"/>
    </source>
</evidence>
<dbReference type="InterPro" id="IPR038765">
    <property type="entry name" value="Papain-like_cys_pep_sf"/>
</dbReference>
<organism evidence="4 5">
    <name type="scientific">Triplophysa tibetana</name>
    <dbReference type="NCBI Taxonomy" id="1572043"/>
    <lineage>
        <taxon>Eukaryota</taxon>
        <taxon>Metazoa</taxon>
        <taxon>Chordata</taxon>
        <taxon>Craniata</taxon>
        <taxon>Vertebrata</taxon>
        <taxon>Euteleostomi</taxon>
        <taxon>Actinopterygii</taxon>
        <taxon>Neopterygii</taxon>
        <taxon>Teleostei</taxon>
        <taxon>Ostariophysi</taxon>
        <taxon>Cypriniformes</taxon>
        <taxon>Nemacheilidae</taxon>
        <taxon>Triplophysa</taxon>
    </lineage>
</organism>
<keyword evidence="4" id="KW-0808">Transferase</keyword>